<dbReference type="GO" id="GO:0006313">
    <property type="term" value="P:DNA transposition"/>
    <property type="evidence" value="ECO:0007669"/>
    <property type="project" value="InterPro"/>
</dbReference>
<evidence type="ECO:0000313" key="1">
    <source>
        <dbReference type="EMBL" id="OGK29359.1"/>
    </source>
</evidence>
<evidence type="ECO:0008006" key="3">
    <source>
        <dbReference type="Google" id="ProtNLM"/>
    </source>
</evidence>
<sequence>MKENDRHVIVKHEMIKANKLVDIEYHMGMPNHYHFILKQLQDNGVIHCMSRALNSITRYYNRRHKRKGPIFLPQFRSVAILSAEQLVRTSGYIHLNPWKSGLVSSLQGLINYPTSSLGIYVGVKGSTWLRTEPVMRHFHYSGIEYKKYLIGKGISE</sequence>
<accession>A0A1F7HDL8</accession>
<name>A0A1F7HDL8_9BACT</name>
<comment type="caution">
    <text evidence="1">The sequence shown here is derived from an EMBL/GenBank/DDBJ whole genome shotgun (WGS) entry which is preliminary data.</text>
</comment>
<dbReference type="GO" id="GO:0004803">
    <property type="term" value="F:transposase activity"/>
    <property type="evidence" value="ECO:0007669"/>
    <property type="project" value="InterPro"/>
</dbReference>
<organism evidence="1 2">
    <name type="scientific">Candidatus Roizmanbacteria bacterium RIFCSPHIGHO2_02_FULL_43_11</name>
    <dbReference type="NCBI Taxonomy" id="1802043"/>
    <lineage>
        <taxon>Bacteria</taxon>
        <taxon>Candidatus Roizmaniibacteriota</taxon>
    </lineage>
</organism>
<protein>
    <recommendedName>
        <fullName evidence="3">Transposase IS200-like domain-containing protein</fullName>
    </recommendedName>
</protein>
<dbReference type="InterPro" id="IPR036515">
    <property type="entry name" value="Transposase_17_sf"/>
</dbReference>
<dbReference type="SUPFAM" id="SSF143422">
    <property type="entry name" value="Transposase IS200-like"/>
    <property type="match status" value="1"/>
</dbReference>
<dbReference type="EMBL" id="MFZT01000049">
    <property type="protein sequence ID" value="OGK29359.1"/>
    <property type="molecule type" value="Genomic_DNA"/>
</dbReference>
<dbReference type="Proteomes" id="UP000178098">
    <property type="component" value="Unassembled WGS sequence"/>
</dbReference>
<proteinExistence type="predicted"/>
<reference evidence="1 2" key="1">
    <citation type="journal article" date="2016" name="Nat. Commun.">
        <title>Thousands of microbial genomes shed light on interconnected biogeochemical processes in an aquifer system.</title>
        <authorList>
            <person name="Anantharaman K."/>
            <person name="Brown C.T."/>
            <person name="Hug L.A."/>
            <person name="Sharon I."/>
            <person name="Castelle C.J."/>
            <person name="Probst A.J."/>
            <person name="Thomas B.C."/>
            <person name="Singh A."/>
            <person name="Wilkins M.J."/>
            <person name="Karaoz U."/>
            <person name="Brodie E.L."/>
            <person name="Williams K.H."/>
            <person name="Hubbard S.S."/>
            <person name="Banfield J.F."/>
        </authorList>
    </citation>
    <scope>NUCLEOTIDE SEQUENCE [LARGE SCALE GENOMIC DNA]</scope>
</reference>
<dbReference type="PANTHER" id="PTHR34322:SF2">
    <property type="entry name" value="TRANSPOSASE IS200-LIKE DOMAIN-CONTAINING PROTEIN"/>
    <property type="match status" value="1"/>
</dbReference>
<dbReference type="Gene3D" id="3.30.70.1290">
    <property type="entry name" value="Transposase IS200-like"/>
    <property type="match status" value="1"/>
</dbReference>
<dbReference type="PANTHER" id="PTHR34322">
    <property type="entry name" value="TRANSPOSASE, Y1_TNP DOMAIN-CONTAINING"/>
    <property type="match status" value="1"/>
</dbReference>
<dbReference type="AlphaFoldDB" id="A0A1F7HDL8"/>
<evidence type="ECO:0000313" key="2">
    <source>
        <dbReference type="Proteomes" id="UP000178098"/>
    </source>
</evidence>
<gene>
    <name evidence="1" type="ORF">A3D08_02195</name>
</gene>
<dbReference type="GO" id="GO:0003677">
    <property type="term" value="F:DNA binding"/>
    <property type="evidence" value="ECO:0007669"/>
    <property type="project" value="InterPro"/>
</dbReference>